<feature type="non-terminal residue" evidence="2">
    <location>
        <position position="102"/>
    </location>
</feature>
<proteinExistence type="predicted"/>
<gene>
    <name evidence="2" type="ORF">MSPICULIGERA_LOCUS20350</name>
</gene>
<comment type="caution">
    <text evidence="2">The sequence shown here is derived from an EMBL/GenBank/DDBJ whole genome shotgun (WGS) entry which is preliminary data.</text>
</comment>
<name>A0AA36D7D9_9BILA</name>
<dbReference type="AlphaFoldDB" id="A0AA36D7D9"/>
<dbReference type="EMBL" id="CATQJA010002664">
    <property type="protein sequence ID" value="CAJ0582210.1"/>
    <property type="molecule type" value="Genomic_DNA"/>
</dbReference>
<protein>
    <recommendedName>
        <fullName evidence="4">Secreted protein</fullName>
    </recommendedName>
</protein>
<evidence type="ECO:0000256" key="1">
    <source>
        <dbReference type="SAM" id="SignalP"/>
    </source>
</evidence>
<organism evidence="2 3">
    <name type="scientific">Mesorhabditis spiculigera</name>
    <dbReference type="NCBI Taxonomy" id="96644"/>
    <lineage>
        <taxon>Eukaryota</taxon>
        <taxon>Metazoa</taxon>
        <taxon>Ecdysozoa</taxon>
        <taxon>Nematoda</taxon>
        <taxon>Chromadorea</taxon>
        <taxon>Rhabditida</taxon>
        <taxon>Rhabditina</taxon>
        <taxon>Rhabditomorpha</taxon>
        <taxon>Rhabditoidea</taxon>
        <taxon>Rhabditidae</taxon>
        <taxon>Mesorhabditinae</taxon>
        <taxon>Mesorhabditis</taxon>
    </lineage>
</organism>
<keyword evidence="1" id="KW-0732">Signal</keyword>
<dbReference type="Proteomes" id="UP001177023">
    <property type="component" value="Unassembled WGS sequence"/>
</dbReference>
<evidence type="ECO:0000313" key="2">
    <source>
        <dbReference type="EMBL" id="CAJ0582210.1"/>
    </source>
</evidence>
<feature type="chain" id="PRO_5041371320" description="Secreted protein" evidence="1">
    <location>
        <begin position="19"/>
        <end position="102"/>
    </location>
</feature>
<evidence type="ECO:0008006" key="4">
    <source>
        <dbReference type="Google" id="ProtNLM"/>
    </source>
</evidence>
<reference evidence="2" key="1">
    <citation type="submission" date="2023-06" db="EMBL/GenBank/DDBJ databases">
        <authorList>
            <person name="Delattre M."/>
        </authorList>
    </citation>
    <scope>NUCLEOTIDE SEQUENCE</scope>
    <source>
        <strain evidence="2">AF72</strain>
    </source>
</reference>
<keyword evidence="3" id="KW-1185">Reference proteome</keyword>
<feature type="signal peptide" evidence="1">
    <location>
        <begin position="1"/>
        <end position="18"/>
    </location>
</feature>
<accession>A0AA36D7D9</accession>
<sequence>MLCAALCALFLLADLAVAAPARSIDPATQETQDLLKLLNGTSDEEFDEYQRRLSEQINKTRDFFLKMGQQQRKSPGYADFVASSIIDSDADCPEFLRSLGEC</sequence>
<evidence type="ECO:0000313" key="3">
    <source>
        <dbReference type="Proteomes" id="UP001177023"/>
    </source>
</evidence>